<dbReference type="SUPFAM" id="SSF57184">
    <property type="entry name" value="Growth factor receptor domain"/>
    <property type="match status" value="1"/>
</dbReference>
<evidence type="ECO:0008006" key="5">
    <source>
        <dbReference type="Google" id="ProtNLM"/>
    </source>
</evidence>
<evidence type="ECO:0000256" key="2">
    <source>
        <dbReference type="SAM" id="Phobius"/>
    </source>
</evidence>
<sequence length="1018" mass="112260">MISRCGRSSAGPPALTFCLSRSVQILLSLYLLSCSPPVKATEIKFGILSVDAVDDKWGTTFVDYLTANFATYASGNVDTFSVTTVPFVNTKTVAKDKTVNSCIVTEFSGQPVVSLVNKRQGQVSTRFGAVILARRDNEAIDEDNLSTFVIGKKFGAVDVSAFGGFLMAASTVTKDVPGGSLFSSPETVTFLKGHAAVVKAILSGDIDSGTVRTDILEKMAAAGTIPSDIMSTFKIYRTQAAREEQPGFPFILSTELFPEWPLVALPHVDYWIQEGVAETLLAITSSDDAASDGGYERWNLPFTYEKVHDALEDARVLNITTEECLLRTATTSAWDVVVCIDGLYRRPVEDMETNCGSDEPCLLADNCLCKPCLACPTGATCAGGQAEPVAVQGWWSDPEDITRTFYECSPGRCETNANGEVVCLRNFEGQICSRCSDSFFNLKNSCLPCWHSNLGVAVFLFVVWIFFLLGVGVALSYLTRPRRQDVTIQVFLVLLQLQIFTSLNFYRTDGAVATLEGLTSFLYMIVSLLATASAIEGLVYLYEKRQQKLVDEQRPPNRGVSTEGEDRPRTSRRSIDLSRMSSVIGEALTSNLRHRVRQARLLSARFSFIPVLYRFASIGDCFEQPSGFYSLRDEPSLECFESEWNRSLALTIVGLTFFAVVMPLFIFFTTHTFKDVLSATLVSDPSNNPSLKHPTFGNASLKKKTEQMLTVSWIFLTDFVQQYRFWWLVICARDTALAVSFLAAPDMSTRLVVTGFILLAYVLGLLILGPFRTNHMNNTEAVLSSLNLMASVLLLSIASSSSESSSSEERTSGGLRDSVDYLLFSLFFCFLLALGLIWFLSRKSPTFRKVNLLNRKVAYAVRVDKFRHLSVPGLGASFRTDQSFVGDLIHESSPIRQESAQRQESSLRDEGASGQPNTKGRRVSINEGADQAQMLPPVKEEKENEEIRILGREMETSSPPAQRMEEGFSTGNRAKGPEQVEADGGGEGGDGLMEDLPMEDDEPIQVPSFQGKKWEMIM</sequence>
<evidence type="ECO:0000256" key="1">
    <source>
        <dbReference type="SAM" id="MobiDB-lite"/>
    </source>
</evidence>
<feature type="transmembrane region" description="Helical" evidence="2">
    <location>
        <begin position="490"/>
        <end position="508"/>
    </location>
</feature>
<name>A0A0G4FME1_9ALVE</name>
<gene>
    <name evidence="4" type="ORF">Cvel_3514</name>
</gene>
<accession>A0A0G4FME1</accession>
<reference evidence="4" key="1">
    <citation type="submission" date="2014-11" db="EMBL/GenBank/DDBJ databases">
        <authorList>
            <person name="Otto D Thomas"/>
            <person name="Naeem Raeece"/>
        </authorList>
    </citation>
    <scope>NUCLEOTIDE SEQUENCE</scope>
</reference>
<proteinExistence type="predicted"/>
<keyword evidence="2" id="KW-0472">Membrane</keyword>
<feature type="transmembrane region" description="Helical" evidence="2">
    <location>
        <begin position="454"/>
        <end position="478"/>
    </location>
</feature>
<dbReference type="EMBL" id="CDMZ01000474">
    <property type="protein sequence ID" value="CEM15081.1"/>
    <property type="molecule type" value="Genomic_DNA"/>
</dbReference>
<feature type="transmembrane region" description="Helical" evidence="2">
    <location>
        <begin position="751"/>
        <end position="769"/>
    </location>
</feature>
<feature type="chain" id="PRO_5005189480" description="Solute-binding protein family 3/N-terminal domain-containing protein" evidence="3">
    <location>
        <begin position="41"/>
        <end position="1018"/>
    </location>
</feature>
<protein>
    <recommendedName>
        <fullName evidence="5">Solute-binding protein family 3/N-terminal domain-containing protein</fullName>
    </recommendedName>
</protein>
<feature type="compositionally biased region" description="Basic and acidic residues" evidence="1">
    <location>
        <begin position="564"/>
        <end position="573"/>
    </location>
</feature>
<feature type="transmembrane region" description="Helical" evidence="2">
    <location>
        <begin position="781"/>
        <end position="800"/>
    </location>
</feature>
<feature type="compositionally biased region" description="Acidic residues" evidence="1">
    <location>
        <begin position="992"/>
        <end position="1003"/>
    </location>
</feature>
<feature type="transmembrane region" description="Helical" evidence="2">
    <location>
        <begin position="520"/>
        <end position="542"/>
    </location>
</feature>
<keyword evidence="2" id="KW-1133">Transmembrane helix</keyword>
<feature type="signal peptide" evidence="3">
    <location>
        <begin position="1"/>
        <end position="40"/>
    </location>
</feature>
<dbReference type="InterPro" id="IPR009030">
    <property type="entry name" value="Growth_fac_rcpt_cys_sf"/>
</dbReference>
<feature type="region of interest" description="Disordered" evidence="1">
    <location>
        <begin position="892"/>
        <end position="1018"/>
    </location>
</feature>
<feature type="transmembrane region" description="Helical" evidence="2">
    <location>
        <begin position="821"/>
        <end position="840"/>
    </location>
</feature>
<feature type="transmembrane region" description="Helical" evidence="2">
    <location>
        <begin position="648"/>
        <end position="668"/>
    </location>
</feature>
<keyword evidence="3" id="KW-0732">Signal</keyword>
<feature type="compositionally biased region" description="Basic and acidic residues" evidence="1">
    <location>
        <begin position="938"/>
        <end position="955"/>
    </location>
</feature>
<feature type="region of interest" description="Disordered" evidence="1">
    <location>
        <begin position="552"/>
        <end position="573"/>
    </location>
</feature>
<feature type="compositionally biased region" description="Basic and acidic residues" evidence="1">
    <location>
        <begin position="899"/>
        <end position="911"/>
    </location>
</feature>
<dbReference type="AlphaFoldDB" id="A0A0G4FME1"/>
<dbReference type="Gene3D" id="3.40.190.10">
    <property type="entry name" value="Periplasmic binding protein-like II"/>
    <property type="match status" value="1"/>
</dbReference>
<keyword evidence="2" id="KW-0812">Transmembrane</keyword>
<dbReference type="VEuPathDB" id="CryptoDB:Cvel_3514"/>
<evidence type="ECO:0000256" key="3">
    <source>
        <dbReference type="SAM" id="SignalP"/>
    </source>
</evidence>
<dbReference type="Pfam" id="PF12974">
    <property type="entry name" value="Phosphonate-bd"/>
    <property type="match status" value="1"/>
</dbReference>
<organism evidence="4">
    <name type="scientific">Chromera velia CCMP2878</name>
    <dbReference type="NCBI Taxonomy" id="1169474"/>
    <lineage>
        <taxon>Eukaryota</taxon>
        <taxon>Sar</taxon>
        <taxon>Alveolata</taxon>
        <taxon>Colpodellida</taxon>
        <taxon>Chromeraceae</taxon>
        <taxon>Chromera</taxon>
    </lineage>
</organism>
<evidence type="ECO:0000313" key="4">
    <source>
        <dbReference type="EMBL" id="CEM15081.1"/>
    </source>
</evidence>